<keyword evidence="2" id="KW-1185">Reference proteome</keyword>
<gene>
    <name evidence="1" type="ORF">AXF42_Ash013518</name>
</gene>
<name>A0A2I0A4G0_9ASPA</name>
<reference evidence="1 2" key="1">
    <citation type="journal article" date="2017" name="Nature">
        <title>The Apostasia genome and the evolution of orchids.</title>
        <authorList>
            <person name="Zhang G.Q."/>
            <person name="Liu K.W."/>
            <person name="Li Z."/>
            <person name="Lohaus R."/>
            <person name="Hsiao Y.Y."/>
            <person name="Niu S.C."/>
            <person name="Wang J.Y."/>
            <person name="Lin Y.C."/>
            <person name="Xu Q."/>
            <person name="Chen L.J."/>
            <person name="Yoshida K."/>
            <person name="Fujiwara S."/>
            <person name="Wang Z.W."/>
            <person name="Zhang Y.Q."/>
            <person name="Mitsuda N."/>
            <person name="Wang M."/>
            <person name="Liu G.H."/>
            <person name="Pecoraro L."/>
            <person name="Huang H.X."/>
            <person name="Xiao X.J."/>
            <person name="Lin M."/>
            <person name="Wu X.Y."/>
            <person name="Wu W.L."/>
            <person name="Chen Y.Y."/>
            <person name="Chang S.B."/>
            <person name="Sakamoto S."/>
            <person name="Ohme-Takagi M."/>
            <person name="Yagi M."/>
            <person name="Zeng S.J."/>
            <person name="Shen C.Y."/>
            <person name="Yeh C.M."/>
            <person name="Luo Y.B."/>
            <person name="Tsai W.C."/>
            <person name="Van de Peer Y."/>
            <person name="Liu Z.J."/>
        </authorList>
    </citation>
    <scope>NUCLEOTIDE SEQUENCE [LARGE SCALE GENOMIC DNA]</scope>
    <source>
        <strain evidence="2">cv. Shenzhen</strain>
        <tissue evidence="1">Stem</tissue>
    </source>
</reference>
<organism evidence="1 2">
    <name type="scientific">Apostasia shenzhenica</name>
    <dbReference type="NCBI Taxonomy" id="1088818"/>
    <lineage>
        <taxon>Eukaryota</taxon>
        <taxon>Viridiplantae</taxon>
        <taxon>Streptophyta</taxon>
        <taxon>Embryophyta</taxon>
        <taxon>Tracheophyta</taxon>
        <taxon>Spermatophyta</taxon>
        <taxon>Magnoliopsida</taxon>
        <taxon>Liliopsida</taxon>
        <taxon>Asparagales</taxon>
        <taxon>Orchidaceae</taxon>
        <taxon>Apostasioideae</taxon>
        <taxon>Apostasia</taxon>
    </lineage>
</organism>
<accession>A0A2I0A4G0</accession>
<evidence type="ECO:0000313" key="2">
    <source>
        <dbReference type="Proteomes" id="UP000236161"/>
    </source>
</evidence>
<dbReference type="AlphaFoldDB" id="A0A2I0A4G0"/>
<proteinExistence type="predicted"/>
<dbReference type="Proteomes" id="UP000236161">
    <property type="component" value="Unassembled WGS sequence"/>
</dbReference>
<protein>
    <submittedName>
        <fullName evidence="1">Uncharacterized protein</fullName>
    </submittedName>
</protein>
<dbReference type="EMBL" id="KZ452026">
    <property type="protein sequence ID" value="PKA50429.1"/>
    <property type="molecule type" value="Genomic_DNA"/>
</dbReference>
<sequence>MTKHQVLGFDPLPSTVPIRFVFEVTNEVVLAGIEDFEAIILPPTFMELSREKLEWQTPPKYFPD</sequence>
<evidence type="ECO:0000313" key="1">
    <source>
        <dbReference type="EMBL" id="PKA50429.1"/>
    </source>
</evidence>